<dbReference type="RefSeq" id="WP_304420485.1">
    <property type="nucleotide sequence ID" value="NZ_JANCMU010000002.1"/>
</dbReference>
<proteinExistence type="predicted"/>
<dbReference type="EMBL" id="JANCMU010000002">
    <property type="protein sequence ID" value="MDG4945962.1"/>
    <property type="molecule type" value="Genomic_DNA"/>
</dbReference>
<dbReference type="AlphaFoldDB" id="A0A9X4MZP7"/>
<dbReference type="CDD" id="cd12797">
    <property type="entry name" value="M23_peptidase"/>
    <property type="match status" value="1"/>
</dbReference>
<dbReference type="Pfam" id="PF01551">
    <property type="entry name" value="Peptidase_M23"/>
    <property type="match status" value="1"/>
</dbReference>
<dbReference type="FunFam" id="2.70.70.10:FF:000006">
    <property type="entry name" value="M23 family peptidase"/>
    <property type="match status" value="1"/>
</dbReference>
<evidence type="ECO:0000256" key="1">
    <source>
        <dbReference type="SAM" id="Coils"/>
    </source>
</evidence>
<gene>
    <name evidence="4" type="ORF">NMK71_06015</name>
</gene>
<dbReference type="Proteomes" id="UP001152599">
    <property type="component" value="Unassembled WGS sequence"/>
</dbReference>
<evidence type="ECO:0000259" key="3">
    <source>
        <dbReference type="Pfam" id="PF01551"/>
    </source>
</evidence>
<name>A0A9X4MZP7_9FLAO</name>
<evidence type="ECO:0000256" key="2">
    <source>
        <dbReference type="SAM" id="Phobius"/>
    </source>
</evidence>
<dbReference type="InterPro" id="IPR016047">
    <property type="entry name" value="M23ase_b-sheet_dom"/>
</dbReference>
<sequence length="325" mass="36659">MKKKKFYFDKDTGDLIPVKKSKRNTAKLILSVVFLTLFFSAIGTALGYHYLVKPKTYGQAKLANELEKMELQYRLLNKKFEQTQSVLSDLEERDDNIYRSFFELAPVPNEVRKAGFGGTDRYANFSDLTYSDLVTETSKNLDIINKRLVVQSKSLDDVLVAAKDKEEMFKHIPAIQPVSNKQLNRMASGYGMRLHPILKIGKMHWGTDFAAPTGTPIYATGNARVKVAGNMGGYGNVVVLDHGYGYETLYGHMSRIKTRKGQKVQRGDVIGYVGSTGLSSGPHLHYEVHKDGEKIDPISFFYDDVNPDEFKVLFEKSQKMTVSLD</sequence>
<keyword evidence="2" id="KW-0812">Transmembrane</keyword>
<dbReference type="GO" id="GO:0004222">
    <property type="term" value="F:metalloendopeptidase activity"/>
    <property type="evidence" value="ECO:0007669"/>
    <property type="project" value="TreeGrafter"/>
</dbReference>
<evidence type="ECO:0000313" key="4">
    <source>
        <dbReference type="EMBL" id="MDG4945962.1"/>
    </source>
</evidence>
<protein>
    <submittedName>
        <fullName evidence="4">M23 family metallopeptidase</fullName>
    </submittedName>
</protein>
<dbReference type="PANTHER" id="PTHR21666:SF286">
    <property type="entry name" value="LIPOPROTEIN NLPD"/>
    <property type="match status" value="1"/>
</dbReference>
<dbReference type="SUPFAM" id="SSF51261">
    <property type="entry name" value="Duplicated hybrid motif"/>
    <property type="match status" value="1"/>
</dbReference>
<dbReference type="Gene3D" id="2.70.70.10">
    <property type="entry name" value="Glucose Permease (Domain IIA)"/>
    <property type="match status" value="1"/>
</dbReference>
<reference evidence="4" key="1">
    <citation type="submission" date="2022-07" db="EMBL/GenBank/DDBJ databases">
        <title>Description and genome-wide analysis of Profundicola chukchiensis gen. nov., sp. nov., marine bacteria isolated from bottom sediments of the Chukchi Sea.</title>
        <authorList>
            <person name="Romanenko L."/>
            <person name="Otstavnykh N."/>
            <person name="Kurilenko V."/>
            <person name="Eremeev V."/>
            <person name="Velansky P."/>
            <person name="Mikhailov V."/>
            <person name="Isaeva M."/>
        </authorList>
    </citation>
    <scope>NUCLEOTIDE SEQUENCE</scope>
    <source>
        <strain evidence="4">KMM 9713</strain>
    </source>
</reference>
<dbReference type="InterPro" id="IPR050570">
    <property type="entry name" value="Cell_wall_metabolism_enzyme"/>
</dbReference>
<comment type="caution">
    <text evidence="4">The sequence shown here is derived from an EMBL/GenBank/DDBJ whole genome shotgun (WGS) entry which is preliminary data.</text>
</comment>
<feature type="coiled-coil region" evidence="1">
    <location>
        <begin position="59"/>
        <end position="93"/>
    </location>
</feature>
<dbReference type="InterPro" id="IPR011055">
    <property type="entry name" value="Dup_hybrid_motif"/>
</dbReference>
<keyword evidence="2" id="KW-1133">Transmembrane helix</keyword>
<dbReference type="PANTHER" id="PTHR21666">
    <property type="entry name" value="PEPTIDASE-RELATED"/>
    <property type="match status" value="1"/>
</dbReference>
<feature type="domain" description="M23ase beta-sheet core" evidence="3">
    <location>
        <begin position="203"/>
        <end position="297"/>
    </location>
</feature>
<keyword evidence="2" id="KW-0472">Membrane</keyword>
<keyword evidence="1" id="KW-0175">Coiled coil</keyword>
<accession>A0A9X4MZP7</accession>
<keyword evidence="5" id="KW-1185">Reference proteome</keyword>
<evidence type="ECO:0000313" key="5">
    <source>
        <dbReference type="Proteomes" id="UP001152599"/>
    </source>
</evidence>
<organism evidence="4 5">
    <name type="scientific">Profundicola chukchiensis</name>
    <dbReference type="NCBI Taxonomy" id="2961959"/>
    <lineage>
        <taxon>Bacteria</taxon>
        <taxon>Pseudomonadati</taxon>
        <taxon>Bacteroidota</taxon>
        <taxon>Flavobacteriia</taxon>
        <taxon>Flavobacteriales</taxon>
        <taxon>Weeksellaceae</taxon>
        <taxon>Profundicola</taxon>
    </lineage>
</organism>
<feature type="transmembrane region" description="Helical" evidence="2">
    <location>
        <begin position="28"/>
        <end position="51"/>
    </location>
</feature>